<accession>S8AEG0</accession>
<dbReference type="InterPro" id="IPR011009">
    <property type="entry name" value="Kinase-like_dom_sf"/>
</dbReference>
<evidence type="ECO:0000313" key="10">
    <source>
        <dbReference type="EMBL" id="EPS39521.1"/>
    </source>
</evidence>
<dbReference type="eggNOG" id="KOG1826">
    <property type="taxonomic scope" value="Eukaryota"/>
</dbReference>
<dbReference type="Gene3D" id="1.10.510.10">
    <property type="entry name" value="Transferase(Phosphotransferase) domain 1"/>
    <property type="match status" value="2"/>
</dbReference>
<organism evidence="10 11">
    <name type="scientific">Dactylellina haptotyla (strain CBS 200.50)</name>
    <name type="common">Nematode-trapping fungus</name>
    <name type="synonym">Monacrosporium haptotylum</name>
    <dbReference type="NCBI Taxonomy" id="1284197"/>
    <lineage>
        <taxon>Eukaryota</taxon>
        <taxon>Fungi</taxon>
        <taxon>Dikarya</taxon>
        <taxon>Ascomycota</taxon>
        <taxon>Pezizomycotina</taxon>
        <taxon>Orbiliomycetes</taxon>
        <taxon>Orbiliales</taxon>
        <taxon>Orbiliaceae</taxon>
        <taxon>Dactylellina</taxon>
    </lineage>
</organism>
<evidence type="ECO:0000256" key="7">
    <source>
        <dbReference type="PROSITE-ProRule" id="PRU10141"/>
    </source>
</evidence>
<keyword evidence="11" id="KW-1185">Reference proteome</keyword>
<dbReference type="PANTHER" id="PTHR43671">
    <property type="entry name" value="SERINE/THREONINE-PROTEIN KINASE NEK"/>
    <property type="match status" value="1"/>
</dbReference>
<reference evidence="11" key="2">
    <citation type="submission" date="2013-04" db="EMBL/GenBank/DDBJ databases">
        <title>Genomic mechanisms accounting for the adaptation to parasitism in nematode-trapping fungi.</title>
        <authorList>
            <person name="Ahren D.G."/>
        </authorList>
    </citation>
    <scope>NUCLEOTIDE SEQUENCE [LARGE SCALE GENOMIC DNA]</scope>
    <source>
        <strain evidence="11">CBS 200.50</strain>
    </source>
</reference>
<evidence type="ECO:0000256" key="1">
    <source>
        <dbReference type="ARBA" id="ARBA00010886"/>
    </source>
</evidence>
<evidence type="ECO:0000259" key="9">
    <source>
        <dbReference type="PROSITE" id="PS50011"/>
    </source>
</evidence>
<proteinExistence type="inferred from homology"/>
<feature type="domain" description="Protein kinase" evidence="9">
    <location>
        <begin position="13"/>
        <end position="309"/>
    </location>
</feature>
<dbReference type="SUPFAM" id="SSF48403">
    <property type="entry name" value="Ankyrin repeat"/>
    <property type="match status" value="1"/>
</dbReference>
<evidence type="ECO:0000256" key="6">
    <source>
        <dbReference type="ARBA" id="ARBA00022840"/>
    </source>
</evidence>
<dbReference type="PANTHER" id="PTHR43671:SF13">
    <property type="entry name" value="SERINE_THREONINE-PROTEIN KINASE NEK2"/>
    <property type="match status" value="1"/>
</dbReference>
<comment type="caution">
    <text evidence="10">The sequence shown here is derived from an EMBL/GenBank/DDBJ whole genome shotgun (WGS) entry which is preliminary data.</text>
</comment>
<dbReference type="OrthoDB" id="310217at2759"/>
<comment type="similarity">
    <text evidence="1">Belongs to the protein kinase superfamily. NEK Ser/Thr protein kinase family. NIMA subfamily.</text>
</comment>
<dbReference type="Proteomes" id="UP000015100">
    <property type="component" value="Unassembled WGS sequence"/>
</dbReference>
<evidence type="ECO:0000256" key="4">
    <source>
        <dbReference type="ARBA" id="ARBA00022741"/>
    </source>
</evidence>
<dbReference type="PROSITE" id="PS00108">
    <property type="entry name" value="PROTEIN_KINASE_ST"/>
    <property type="match status" value="1"/>
</dbReference>
<dbReference type="InterPro" id="IPR036770">
    <property type="entry name" value="Ankyrin_rpt-contain_sf"/>
</dbReference>
<dbReference type="InterPro" id="IPR050660">
    <property type="entry name" value="NEK_Ser/Thr_kinase"/>
</dbReference>
<keyword evidence="3" id="KW-0808">Transferase</keyword>
<evidence type="ECO:0000313" key="11">
    <source>
        <dbReference type="Proteomes" id="UP000015100"/>
    </source>
</evidence>
<dbReference type="PROSITE" id="PS00107">
    <property type="entry name" value="PROTEIN_KINASE_ATP"/>
    <property type="match status" value="1"/>
</dbReference>
<evidence type="ECO:0000256" key="8">
    <source>
        <dbReference type="SAM" id="MobiDB-lite"/>
    </source>
</evidence>
<dbReference type="HOGENOM" id="CLU_399017_0_0_1"/>
<name>S8AEG0_DACHA</name>
<dbReference type="PROSITE" id="PS50011">
    <property type="entry name" value="PROTEIN_KINASE_DOM"/>
    <property type="match status" value="1"/>
</dbReference>
<protein>
    <recommendedName>
        <fullName evidence="2">non-specific serine/threonine protein kinase</fullName>
        <ecNumber evidence="2">2.7.11.1</ecNumber>
    </recommendedName>
</protein>
<evidence type="ECO:0000256" key="3">
    <source>
        <dbReference type="ARBA" id="ARBA00022679"/>
    </source>
</evidence>
<keyword evidence="6 7" id="KW-0067">ATP-binding</keyword>
<dbReference type="SMART" id="SM00220">
    <property type="entry name" value="S_TKc"/>
    <property type="match status" value="1"/>
</dbReference>
<dbReference type="CDD" id="cd14014">
    <property type="entry name" value="STKc_PknB_like"/>
    <property type="match status" value="1"/>
</dbReference>
<evidence type="ECO:0000256" key="5">
    <source>
        <dbReference type="ARBA" id="ARBA00022777"/>
    </source>
</evidence>
<keyword evidence="4 7" id="KW-0547">Nucleotide-binding</keyword>
<dbReference type="InterPro" id="IPR000719">
    <property type="entry name" value="Prot_kinase_dom"/>
</dbReference>
<sequence>MPPRELSGKDPAYEFISSLGQGGFGSVAKVRRISDNMIMACKAIDCSSHPQLVNFASREIETWAAFATSEKYIANFGHDVAWSHRTQTMRLYMKFYEGGDMQRVIETCRHEELPVHPFMATYWAMEVARGVKACHDYGIIHRDLKPANVLLAMPYKYNEMLWAVSEGETLTDSQKTLASEFLTWMEERPAWCHITDFGLGKFSPAAVNPGHHTVASIGSLGTPGFMAPETMGESPVFSVKSDIYSLGCLLYSLCSGRPPPSRLPGVVVPSIPSEFPKRMRDIVAQCMLQDPAQRPNSREASNEISEAYLDLLEDDKFGRMKPLLKRILNTAVATRPNNTAPLADTISPAQVMPFLGFKQGGDAKSHQTPESYPPPAYGVSGGTEDFTLTQLRSAIEKDNVEIVKVMLASEKFSLKDDAFGLSPAKNDWILSHDFAYQRLIRSLHHLGEDNDNSGQVKIDLLHFAAFSKSWSVMFFLLRQGATCRKEPYMGSPLISAIASNELGVIRTLVLDWHFKVADDAVEISILGEAMSCGCVEAPTVELLMTLGANPREVNPYGETAFHRLGGKYMAVNLTDKSTAIAKVILGAAPNLLNSRDRWGSTPLLSAVRSSLRHGRQEDGARVITFLISLGANPFEKGPKGEDAFYTRLERNEKIFSNDRVMVPARDYPVLNNALLSKRSR</sequence>
<dbReference type="SUPFAM" id="SSF56112">
    <property type="entry name" value="Protein kinase-like (PK-like)"/>
    <property type="match status" value="1"/>
</dbReference>
<dbReference type="Pfam" id="PF00069">
    <property type="entry name" value="Pkinase"/>
    <property type="match status" value="1"/>
</dbReference>
<feature type="region of interest" description="Disordered" evidence="8">
    <location>
        <begin position="360"/>
        <end position="379"/>
    </location>
</feature>
<dbReference type="STRING" id="1284197.S8AEG0"/>
<dbReference type="InterPro" id="IPR017441">
    <property type="entry name" value="Protein_kinase_ATP_BS"/>
</dbReference>
<feature type="binding site" evidence="7">
    <location>
        <position position="42"/>
    </location>
    <ligand>
        <name>ATP</name>
        <dbReference type="ChEBI" id="CHEBI:30616"/>
    </ligand>
</feature>
<keyword evidence="5" id="KW-0418">Kinase</keyword>
<dbReference type="EMBL" id="AQGS01000467">
    <property type="protein sequence ID" value="EPS39521.1"/>
    <property type="molecule type" value="Genomic_DNA"/>
</dbReference>
<dbReference type="Gene3D" id="1.25.40.20">
    <property type="entry name" value="Ankyrin repeat-containing domain"/>
    <property type="match status" value="1"/>
</dbReference>
<evidence type="ECO:0000256" key="2">
    <source>
        <dbReference type="ARBA" id="ARBA00012513"/>
    </source>
</evidence>
<gene>
    <name evidence="10" type="ORF">H072_6638</name>
</gene>
<dbReference type="InterPro" id="IPR008271">
    <property type="entry name" value="Ser/Thr_kinase_AS"/>
</dbReference>
<dbReference type="AlphaFoldDB" id="S8AEG0"/>
<dbReference type="GO" id="GO:0005524">
    <property type="term" value="F:ATP binding"/>
    <property type="evidence" value="ECO:0007669"/>
    <property type="project" value="UniProtKB-UniRule"/>
</dbReference>
<dbReference type="EC" id="2.7.11.1" evidence="2"/>
<reference evidence="10 11" key="1">
    <citation type="journal article" date="2013" name="PLoS Genet.">
        <title>Genomic mechanisms accounting for the adaptation to parasitism in nematode-trapping fungi.</title>
        <authorList>
            <person name="Meerupati T."/>
            <person name="Andersson K.M."/>
            <person name="Friman E."/>
            <person name="Kumar D."/>
            <person name="Tunlid A."/>
            <person name="Ahren D."/>
        </authorList>
    </citation>
    <scope>NUCLEOTIDE SEQUENCE [LARGE SCALE GENOMIC DNA]</scope>
    <source>
        <strain evidence="10 11">CBS 200.50</strain>
    </source>
</reference>
<dbReference type="GO" id="GO:0004674">
    <property type="term" value="F:protein serine/threonine kinase activity"/>
    <property type="evidence" value="ECO:0007669"/>
    <property type="project" value="UniProtKB-EC"/>
</dbReference>